<keyword evidence="1" id="KW-0472">Membrane</keyword>
<dbReference type="SUPFAM" id="SSF51261">
    <property type="entry name" value="Duplicated hybrid motif"/>
    <property type="match status" value="1"/>
</dbReference>
<dbReference type="STRING" id="263475.AMD00_15360"/>
<dbReference type="InterPro" id="IPR011055">
    <property type="entry name" value="Dup_hybrid_motif"/>
</dbReference>
<feature type="transmembrane region" description="Helical" evidence="1">
    <location>
        <begin position="21"/>
        <end position="41"/>
    </location>
</feature>
<accession>A0A0M0LG63</accession>
<dbReference type="AlphaFoldDB" id="A0A0M0LG63"/>
<dbReference type="Pfam" id="PF01551">
    <property type="entry name" value="Peptidase_M23"/>
    <property type="match status" value="1"/>
</dbReference>
<comment type="caution">
    <text evidence="3">The sequence shown here is derived from an EMBL/GenBank/DDBJ whole genome shotgun (WGS) entry which is preliminary data.</text>
</comment>
<dbReference type="Proteomes" id="UP000036867">
    <property type="component" value="Unassembled WGS sequence"/>
</dbReference>
<dbReference type="PANTHER" id="PTHR21666:SF291">
    <property type="entry name" value="STAGE II SPORULATION PROTEIN Q"/>
    <property type="match status" value="1"/>
</dbReference>
<dbReference type="GeneID" id="301137473"/>
<keyword evidence="4" id="KW-1185">Reference proteome</keyword>
<evidence type="ECO:0000256" key="1">
    <source>
        <dbReference type="SAM" id="Phobius"/>
    </source>
</evidence>
<keyword evidence="1" id="KW-0812">Transmembrane</keyword>
<proteinExistence type="predicted"/>
<dbReference type="OrthoDB" id="2050153at2"/>
<dbReference type="PANTHER" id="PTHR21666">
    <property type="entry name" value="PEPTIDASE-RELATED"/>
    <property type="match status" value="1"/>
</dbReference>
<sequence length="218" mass="24069">MREENRPNPSPKKGSVTTKRWFWPTIYASFSILLVGLVWGYSAYTNSDTNNATNLASKGETGTSVETNAKAESMKYPFQQDLLDEVAIVQDFYDVEADEKTREGALLVFNQTFTTSNGISLSVDGKPFEVLSVMSGNVEEVKMDPFIGNEIVIAHPNGTTTKYSSLGDIKVKKGDKVSQGQVLGKTIENEWNPTAGNHLYFEVLEEGVNVNPKKLLAF</sequence>
<organism evidence="3 4">
    <name type="scientific">Viridibacillus arvi</name>
    <dbReference type="NCBI Taxonomy" id="263475"/>
    <lineage>
        <taxon>Bacteria</taxon>
        <taxon>Bacillati</taxon>
        <taxon>Bacillota</taxon>
        <taxon>Bacilli</taxon>
        <taxon>Bacillales</taxon>
        <taxon>Caryophanaceae</taxon>
        <taxon>Viridibacillus</taxon>
    </lineage>
</organism>
<feature type="domain" description="M23ase beta-sheet core" evidence="2">
    <location>
        <begin position="116"/>
        <end position="212"/>
    </location>
</feature>
<dbReference type="EMBL" id="LILB01000005">
    <property type="protein sequence ID" value="KOO49703.1"/>
    <property type="molecule type" value="Genomic_DNA"/>
</dbReference>
<gene>
    <name evidence="3" type="ORF">AMD00_15360</name>
</gene>
<dbReference type="GO" id="GO:0004222">
    <property type="term" value="F:metalloendopeptidase activity"/>
    <property type="evidence" value="ECO:0007669"/>
    <property type="project" value="TreeGrafter"/>
</dbReference>
<reference evidence="4" key="1">
    <citation type="submission" date="2015-08" db="EMBL/GenBank/DDBJ databases">
        <title>Fjat-10028 dsm 16317.</title>
        <authorList>
            <person name="Liu B."/>
            <person name="Wang J."/>
            <person name="Zhu Y."/>
            <person name="Liu G."/>
            <person name="Chen Q."/>
            <person name="Chen Z."/>
            <person name="Lan J."/>
            <person name="Che J."/>
            <person name="Ge C."/>
            <person name="Shi H."/>
            <person name="Pan Z."/>
            <person name="Liu X."/>
        </authorList>
    </citation>
    <scope>NUCLEOTIDE SEQUENCE [LARGE SCALE GENOMIC DNA]</scope>
    <source>
        <strain evidence="4">DSM 16317</strain>
    </source>
</reference>
<dbReference type="RefSeq" id="WP_053417879.1">
    <property type="nucleotide sequence ID" value="NZ_JBCMHV010000009.1"/>
</dbReference>
<dbReference type="InterPro" id="IPR050570">
    <property type="entry name" value="Cell_wall_metabolism_enzyme"/>
</dbReference>
<protein>
    <submittedName>
        <fullName evidence="3">Stage II sporulation protein</fullName>
    </submittedName>
</protein>
<evidence type="ECO:0000313" key="3">
    <source>
        <dbReference type="EMBL" id="KOO49703.1"/>
    </source>
</evidence>
<keyword evidence="1" id="KW-1133">Transmembrane helix</keyword>
<evidence type="ECO:0000313" key="4">
    <source>
        <dbReference type="Proteomes" id="UP000036867"/>
    </source>
</evidence>
<evidence type="ECO:0000259" key="2">
    <source>
        <dbReference type="Pfam" id="PF01551"/>
    </source>
</evidence>
<dbReference type="CDD" id="cd12797">
    <property type="entry name" value="M23_peptidase"/>
    <property type="match status" value="1"/>
</dbReference>
<name>A0A0M0LG63_9BACL</name>
<dbReference type="Gene3D" id="2.70.70.10">
    <property type="entry name" value="Glucose Permease (Domain IIA)"/>
    <property type="match status" value="1"/>
</dbReference>
<dbReference type="InterPro" id="IPR016047">
    <property type="entry name" value="M23ase_b-sheet_dom"/>
</dbReference>